<dbReference type="Proteomes" id="UP000608024">
    <property type="component" value="Unassembled WGS sequence"/>
</dbReference>
<protein>
    <recommendedName>
        <fullName evidence="2">DUF1707 domain-containing protein</fullName>
    </recommendedName>
</protein>
<feature type="compositionally biased region" description="Basic and acidic residues" evidence="1">
    <location>
        <begin position="261"/>
        <end position="285"/>
    </location>
</feature>
<reference evidence="3" key="2">
    <citation type="submission" date="2020-09" db="EMBL/GenBank/DDBJ databases">
        <authorList>
            <person name="Sun Q."/>
            <person name="Ohkuma M."/>
        </authorList>
    </citation>
    <scope>NUCLEOTIDE SEQUENCE</scope>
    <source>
        <strain evidence="3">JCM 4784</strain>
    </source>
</reference>
<dbReference type="RefSeq" id="WP_190138503.1">
    <property type="nucleotide sequence ID" value="NZ_BNBT01000098.1"/>
</dbReference>
<keyword evidence="4" id="KW-1185">Reference proteome</keyword>
<gene>
    <name evidence="3" type="ORF">GCM10018785_52380</name>
</gene>
<sequence>MTDAESPKPPAPTPAVPPAAPGSPDADPAEARPATGESAEARPATGELSELHPSDLRASDADRERVAEVLRQAVAEGRLDMEEFNERVDAVYRSRTYGELEPLTRDLPTATAPAVSLAKGSFDDDPASTEIDWSRRVDPGAEPTSRGAFAFWSGFSRKGGWTVGRVFTSFAMWGGGEIDLREAHFADRDVTIRCFTVMGGIGVIVPPELDVTVRGLGFMGGFGDDATGRGTPGSPRVTVTGFALMGGVGVERRLRKAERLRRKEERRRAQLEAKQARRAEHERRHELHRRRTQDHHRHADAHRRRAEDDHHGIHGGDAS</sequence>
<dbReference type="AlphaFoldDB" id="A0A919DU37"/>
<name>A0A919DU37_9ACTN</name>
<feature type="region of interest" description="Disordered" evidence="1">
    <location>
        <begin position="1"/>
        <end position="64"/>
    </location>
</feature>
<evidence type="ECO:0000256" key="1">
    <source>
        <dbReference type="SAM" id="MobiDB-lite"/>
    </source>
</evidence>
<accession>A0A919DU37</accession>
<dbReference type="Pfam" id="PF08044">
    <property type="entry name" value="DUF1707"/>
    <property type="match status" value="1"/>
</dbReference>
<dbReference type="PANTHER" id="PTHR40763:SF4">
    <property type="entry name" value="DUF1707 DOMAIN-CONTAINING PROTEIN"/>
    <property type="match status" value="1"/>
</dbReference>
<dbReference type="InterPro" id="IPR012551">
    <property type="entry name" value="DUF1707_SHOCT-like"/>
</dbReference>
<feature type="domain" description="DUF1707" evidence="2">
    <location>
        <begin position="56"/>
        <end position="108"/>
    </location>
</feature>
<organism evidence="3 4">
    <name type="scientific">Streptomyces longispororuber</name>
    <dbReference type="NCBI Taxonomy" id="68230"/>
    <lineage>
        <taxon>Bacteria</taxon>
        <taxon>Bacillati</taxon>
        <taxon>Actinomycetota</taxon>
        <taxon>Actinomycetes</taxon>
        <taxon>Kitasatosporales</taxon>
        <taxon>Streptomycetaceae</taxon>
        <taxon>Streptomyces</taxon>
    </lineage>
</organism>
<evidence type="ECO:0000313" key="4">
    <source>
        <dbReference type="Proteomes" id="UP000608024"/>
    </source>
</evidence>
<dbReference type="EMBL" id="BNBT01000098">
    <property type="protein sequence ID" value="GHE77615.1"/>
    <property type="molecule type" value="Genomic_DNA"/>
</dbReference>
<feature type="compositionally biased region" description="Basic and acidic residues" evidence="1">
    <location>
        <begin position="305"/>
        <end position="319"/>
    </location>
</feature>
<evidence type="ECO:0000313" key="3">
    <source>
        <dbReference type="EMBL" id="GHE77615.1"/>
    </source>
</evidence>
<proteinExistence type="predicted"/>
<feature type="compositionally biased region" description="Basic and acidic residues" evidence="1">
    <location>
        <begin position="49"/>
        <end position="64"/>
    </location>
</feature>
<feature type="region of interest" description="Disordered" evidence="1">
    <location>
        <begin position="261"/>
        <end position="319"/>
    </location>
</feature>
<reference evidence="3" key="1">
    <citation type="journal article" date="2014" name="Int. J. Syst. Evol. Microbiol.">
        <title>Complete genome sequence of Corynebacterium casei LMG S-19264T (=DSM 44701T), isolated from a smear-ripened cheese.</title>
        <authorList>
            <consortium name="US DOE Joint Genome Institute (JGI-PGF)"/>
            <person name="Walter F."/>
            <person name="Albersmeier A."/>
            <person name="Kalinowski J."/>
            <person name="Ruckert C."/>
        </authorList>
    </citation>
    <scope>NUCLEOTIDE SEQUENCE</scope>
    <source>
        <strain evidence="3">JCM 4784</strain>
    </source>
</reference>
<feature type="compositionally biased region" description="Basic residues" evidence="1">
    <location>
        <begin position="286"/>
        <end position="304"/>
    </location>
</feature>
<feature type="compositionally biased region" description="Pro residues" evidence="1">
    <location>
        <begin position="7"/>
        <end position="21"/>
    </location>
</feature>
<evidence type="ECO:0000259" key="2">
    <source>
        <dbReference type="Pfam" id="PF08044"/>
    </source>
</evidence>
<dbReference type="PANTHER" id="PTHR40763">
    <property type="entry name" value="MEMBRANE PROTEIN-RELATED"/>
    <property type="match status" value="1"/>
</dbReference>
<comment type="caution">
    <text evidence="3">The sequence shown here is derived from an EMBL/GenBank/DDBJ whole genome shotgun (WGS) entry which is preliminary data.</text>
</comment>